<dbReference type="SMART" id="SM01114">
    <property type="entry name" value="CXC"/>
    <property type="match status" value="2"/>
</dbReference>
<accession>A0A078B628</accession>
<dbReference type="PANTHER" id="PTHR12446:SF34">
    <property type="entry name" value="PROTEIN LIN-54 HOMOLOG"/>
    <property type="match status" value="1"/>
</dbReference>
<dbReference type="InParanoid" id="A0A078B628"/>
<evidence type="ECO:0000259" key="5">
    <source>
        <dbReference type="PROSITE" id="PS51634"/>
    </source>
</evidence>
<sequence>MSNPTQQLSSSGVFYTPSFGTPGISSSQANNGRKNCNCKNSRCLKLYCECFASGEYCKNCNCNGCCNNIENESIRKETISTILERNPNAFRPKIASLPPSSPQVTQKTGQIINPQINIGLSTPIVAGVNDGVTGKHAKGCACKKSGCLKKYCECFQAGIFCSDNCKCCDCKNYDGSLDRRILLDSNGQIGVPMSPTVPNLFRQQSGGVFGSSSPNTLLQNKTVQQTHHGHHQTYSSSGQGPFMNLFAKQFSEQPKLSSGGAIDLQQQQEQNLKLFSNEFGIKFTKMNVEKQLSDSQLLQGNSGKQTNLSNNGKYMTNSGTNSTLATTTIKNIITPSFDNCLGLSVISTAANSINTFMNDSDDHNSNQSLSPNQGEKDATQKQKESLLNKKRDKKRQFKQVNYLTMLNQIIDNQYMDDKLTQFLNILEQKNPEQQMLDQSQQHQDIEEKQVLGKRVRSLRHLYKEPADVQQKRQRKLLSFFLESINELNHRLDNYQPQPIINTIKKDSSAIQIKKEEVDKEQ</sequence>
<protein>
    <recommendedName>
        <fullName evidence="5">CRC domain-containing protein</fullName>
    </recommendedName>
</protein>
<evidence type="ECO:0000256" key="1">
    <source>
        <dbReference type="ARBA" id="ARBA00004123"/>
    </source>
</evidence>
<comment type="similarity">
    <text evidence="2">Belongs to the lin-54 family.</text>
</comment>
<evidence type="ECO:0000256" key="4">
    <source>
        <dbReference type="SAM" id="MobiDB-lite"/>
    </source>
</evidence>
<feature type="compositionally biased region" description="Basic and acidic residues" evidence="4">
    <location>
        <begin position="374"/>
        <end position="389"/>
    </location>
</feature>
<dbReference type="GO" id="GO:0006355">
    <property type="term" value="P:regulation of DNA-templated transcription"/>
    <property type="evidence" value="ECO:0007669"/>
    <property type="project" value="TreeGrafter"/>
</dbReference>
<proteinExistence type="inferred from homology"/>
<keyword evidence="3" id="KW-0539">Nucleus</keyword>
<name>A0A078B628_STYLE</name>
<feature type="region of interest" description="Disordered" evidence="4">
    <location>
        <begin position="295"/>
        <end position="320"/>
    </location>
</feature>
<dbReference type="InterPro" id="IPR005172">
    <property type="entry name" value="CRC"/>
</dbReference>
<dbReference type="InterPro" id="IPR033467">
    <property type="entry name" value="Tesmin/TSO1-like_CXC"/>
</dbReference>
<gene>
    <name evidence="6" type="primary">Contig19438.g20609</name>
    <name evidence="6" type="ORF">STYLEM_17891</name>
</gene>
<evidence type="ECO:0000313" key="7">
    <source>
        <dbReference type="Proteomes" id="UP000039865"/>
    </source>
</evidence>
<feature type="domain" description="CRC" evidence="5">
    <location>
        <begin position="32"/>
        <end position="175"/>
    </location>
</feature>
<feature type="region of interest" description="Disordered" evidence="4">
    <location>
        <begin position="357"/>
        <end position="392"/>
    </location>
</feature>
<dbReference type="EMBL" id="CCKQ01016883">
    <property type="protein sequence ID" value="CDW88767.1"/>
    <property type="molecule type" value="Genomic_DNA"/>
</dbReference>
<evidence type="ECO:0000313" key="6">
    <source>
        <dbReference type="EMBL" id="CDW88767.1"/>
    </source>
</evidence>
<dbReference type="Pfam" id="PF03638">
    <property type="entry name" value="TCR"/>
    <property type="match status" value="2"/>
</dbReference>
<reference evidence="6 7" key="1">
    <citation type="submission" date="2014-06" db="EMBL/GenBank/DDBJ databases">
        <authorList>
            <person name="Swart Estienne"/>
        </authorList>
    </citation>
    <scope>NUCLEOTIDE SEQUENCE [LARGE SCALE GENOMIC DNA]</scope>
    <source>
        <strain evidence="6 7">130c</strain>
    </source>
</reference>
<dbReference type="PANTHER" id="PTHR12446">
    <property type="entry name" value="TESMIN/TSO1-RELATED"/>
    <property type="match status" value="1"/>
</dbReference>
<evidence type="ECO:0000256" key="3">
    <source>
        <dbReference type="ARBA" id="ARBA00023242"/>
    </source>
</evidence>
<keyword evidence="7" id="KW-1185">Reference proteome</keyword>
<dbReference type="InterPro" id="IPR028307">
    <property type="entry name" value="Lin-54_fam"/>
</dbReference>
<dbReference type="GO" id="GO:0005634">
    <property type="term" value="C:nucleus"/>
    <property type="evidence" value="ECO:0007669"/>
    <property type="project" value="UniProtKB-SubCell"/>
</dbReference>
<organism evidence="6 7">
    <name type="scientific">Stylonychia lemnae</name>
    <name type="common">Ciliate</name>
    <dbReference type="NCBI Taxonomy" id="5949"/>
    <lineage>
        <taxon>Eukaryota</taxon>
        <taxon>Sar</taxon>
        <taxon>Alveolata</taxon>
        <taxon>Ciliophora</taxon>
        <taxon>Intramacronucleata</taxon>
        <taxon>Spirotrichea</taxon>
        <taxon>Stichotrichia</taxon>
        <taxon>Sporadotrichida</taxon>
        <taxon>Oxytrichidae</taxon>
        <taxon>Stylonychinae</taxon>
        <taxon>Stylonychia</taxon>
    </lineage>
</organism>
<dbReference type="OrthoDB" id="6283463at2759"/>
<evidence type="ECO:0000256" key="2">
    <source>
        <dbReference type="ARBA" id="ARBA00007267"/>
    </source>
</evidence>
<dbReference type="Proteomes" id="UP000039865">
    <property type="component" value="Unassembled WGS sequence"/>
</dbReference>
<dbReference type="AlphaFoldDB" id="A0A078B628"/>
<dbReference type="PROSITE" id="PS51634">
    <property type="entry name" value="CRC"/>
    <property type="match status" value="1"/>
</dbReference>
<comment type="subcellular location">
    <subcellularLocation>
        <location evidence="1">Nucleus</location>
    </subcellularLocation>
</comment>